<keyword evidence="2" id="KW-1185">Reference proteome</keyword>
<dbReference type="Proteomes" id="UP000250235">
    <property type="component" value="Unassembled WGS sequence"/>
</dbReference>
<gene>
    <name evidence="1" type="ORF">F511_12263</name>
</gene>
<evidence type="ECO:0000313" key="2">
    <source>
        <dbReference type="Proteomes" id="UP000250235"/>
    </source>
</evidence>
<protein>
    <submittedName>
        <fullName evidence="1">Uncharacterized protein</fullName>
    </submittedName>
</protein>
<name>A0A2Z7D813_9LAMI</name>
<evidence type="ECO:0000313" key="1">
    <source>
        <dbReference type="EMBL" id="KZV55780.1"/>
    </source>
</evidence>
<dbReference type="EMBL" id="KQ988451">
    <property type="protein sequence ID" value="KZV55780.1"/>
    <property type="molecule type" value="Genomic_DNA"/>
</dbReference>
<organism evidence="1 2">
    <name type="scientific">Dorcoceras hygrometricum</name>
    <dbReference type="NCBI Taxonomy" id="472368"/>
    <lineage>
        <taxon>Eukaryota</taxon>
        <taxon>Viridiplantae</taxon>
        <taxon>Streptophyta</taxon>
        <taxon>Embryophyta</taxon>
        <taxon>Tracheophyta</taxon>
        <taxon>Spermatophyta</taxon>
        <taxon>Magnoliopsida</taxon>
        <taxon>eudicotyledons</taxon>
        <taxon>Gunneridae</taxon>
        <taxon>Pentapetalae</taxon>
        <taxon>asterids</taxon>
        <taxon>lamiids</taxon>
        <taxon>Lamiales</taxon>
        <taxon>Gesneriaceae</taxon>
        <taxon>Didymocarpoideae</taxon>
        <taxon>Trichosporeae</taxon>
        <taxon>Loxocarpinae</taxon>
        <taxon>Dorcoceras</taxon>
    </lineage>
</organism>
<accession>A0A2Z7D813</accession>
<dbReference type="AlphaFoldDB" id="A0A2Z7D813"/>
<proteinExistence type="predicted"/>
<reference evidence="1 2" key="1">
    <citation type="journal article" date="2015" name="Proc. Natl. Acad. Sci. U.S.A.">
        <title>The resurrection genome of Boea hygrometrica: A blueprint for survival of dehydration.</title>
        <authorList>
            <person name="Xiao L."/>
            <person name="Yang G."/>
            <person name="Zhang L."/>
            <person name="Yang X."/>
            <person name="Zhao S."/>
            <person name="Ji Z."/>
            <person name="Zhou Q."/>
            <person name="Hu M."/>
            <person name="Wang Y."/>
            <person name="Chen M."/>
            <person name="Xu Y."/>
            <person name="Jin H."/>
            <person name="Xiao X."/>
            <person name="Hu G."/>
            <person name="Bao F."/>
            <person name="Hu Y."/>
            <person name="Wan P."/>
            <person name="Li L."/>
            <person name="Deng X."/>
            <person name="Kuang T."/>
            <person name="Xiang C."/>
            <person name="Zhu J.K."/>
            <person name="Oliver M.J."/>
            <person name="He Y."/>
        </authorList>
    </citation>
    <scope>NUCLEOTIDE SEQUENCE [LARGE SCALE GENOMIC DNA]</scope>
    <source>
        <strain evidence="2">cv. XS01</strain>
    </source>
</reference>
<dbReference type="OrthoDB" id="848707at2759"/>
<sequence>MASSLISSSHHIDFDSVFGMEDASLAPMFESLITTGLKEFLGCPAIFYETALTEFFANGSVRDGLVVSTIGGTAVEISESVFAATFELPSEGLTDLSDVPKNIVFDARSLFSDSKEQVTCFKNELKIEYRLLHDILAKTIYVKAATLDLPMVVDLIGIYGLKGPYCTLTTTNWFLQALSVIPRGSWGDVARRSYHDPMGNSGIVIPEP</sequence>